<dbReference type="EMBL" id="LAZR01006007">
    <property type="protein sequence ID" value="KKM95445.1"/>
    <property type="molecule type" value="Genomic_DNA"/>
</dbReference>
<protein>
    <submittedName>
        <fullName evidence="1">Uncharacterized protein</fullName>
    </submittedName>
</protein>
<organism evidence="1">
    <name type="scientific">marine sediment metagenome</name>
    <dbReference type="NCBI Taxonomy" id="412755"/>
    <lineage>
        <taxon>unclassified sequences</taxon>
        <taxon>metagenomes</taxon>
        <taxon>ecological metagenomes</taxon>
    </lineage>
</organism>
<name>A0A0F9P2Y5_9ZZZZ</name>
<accession>A0A0F9P2Y5</accession>
<sequence length="40" mass="4408">MEKLAACHNSRIKDRCGCALKQRTGEAQKREVSVLTTTAC</sequence>
<dbReference type="AlphaFoldDB" id="A0A0F9P2Y5"/>
<evidence type="ECO:0000313" key="1">
    <source>
        <dbReference type="EMBL" id="KKM95445.1"/>
    </source>
</evidence>
<gene>
    <name evidence="1" type="ORF">LCGC14_1188160</name>
</gene>
<reference evidence="1" key="1">
    <citation type="journal article" date="2015" name="Nature">
        <title>Complex archaea that bridge the gap between prokaryotes and eukaryotes.</title>
        <authorList>
            <person name="Spang A."/>
            <person name="Saw J.H."/>
            <person name="Jorgensen S.L."/>
            <person name="Zaremba-Niedzwiedzka K."/>
            <person name="Martijn J."/>
            <person name="Lind A.E."/>
            <person name="van Eijk R."/>
            <person name="Schleper C."/>
            <person name="Guy L."/>
            <person name="Ettema T.J."/>
        </authorList>
    </citation>
    <scope>NUCLEOTIDE SEQUENCE</scope>
</reference>
<comment type="caution">
    <text evidence="1">The sequence shown here is derived from an EMBL/GenBank/DDBJ whole genome shotgun (WGS) entry which is preliminary data.</text>
</comment>
<proteinExistence type="predicted"/>